<accession>A0A3M7QGS9</accession>
<evidence type="ECO:0000256" key="5">
    <source>
        <dbReference type="ARBA" id="ARBA00013243"/>
    </source>
</evidence>
<reference evidence="20 21" key="1">
    <citation type="journal article" date="2018" name="Sci. Rep.">
        <title>Genomic signatures of local adaptation to the degree of environmental predictability in rotifers.</title>
        <authorList>
            <person name="Franch-Gras L."/>
            <person name="Hahn C."/>
            <person name="Garcia-Roger E.M."/>
            <person name="Carmona M.J."/>
            <person name="Serra M."/>
            <person name="Gomez A."/>
        </authorList>
    </citation>
    <scope>NUCLEOTIDE SEQUENCE [LARGE SCALE GENOMIC DNA]</scope>
    <source>
        <strain evidence="20">HYR1</strain>
    </source>
</reference>
<comment type="catalytic activity">
    <reaction evidence="15">
        <text>(R)-carnitine + hexadecanoyl-CoA = O-hexadecanoyl-(R)-carnitine + CoA</text>
        <dbReference type="Rhea" id="RHEA:12661"/>
        <dbReference type="ChEBI" id="CHEBI:16347"/>
        <dbReference type="ChEBI" id="CHEBI:17490"/>
        <dbReference type="ChEBI" id="CHEBI:57287"/>
        <dbReference type="ChEBI" id="CHEBI:57379"/>
        <dbReference type="EC" id="2.3.1.21"/>
    </reaction>
    <physiologicalReaction direction="left-to-right" evidence="15">
        <dbReference type="Rhea" id="RHEA:12662"/>
    </physiologicalReaction>
</comment>
<evidence type="ECO:0000259" key="18">
    <source>
        <dbReference type="Pfam" id="PF00755"/>
    </source>
</evidence>
<dbReference type="GO" id="GO:0031966">
    <property type="term" value="C:mitochondrial membrane"/>
    <property type="evidence" value="ECO:0007669"/>
    <property type="project" value="UniProtKB-SubCell"/>
</dbReference>
<dbReference type="PROSITE" id="PS00440">
    <property type="entry name" value="ACYLTRANSF_C_2"/>
    <property type="match status" value="1"/>
</dbReference>
<dbReference type="FunFam" id="3.30.559.70:FF:000001">
    <property type="entry name" value="Carnitine O-palmitoyltransferase 1, liver isoform"/>
    <property type="match status" value="1"/>
</dbReference>
<evidence type="ECO:0000256" key="17">
    <source>
        <dbReference type="RuleBase" id="RU003801"/>
    </source>
</evidence>
<keyword evidence="11" id="KW-0443">Lipid metabolism</keyword>
<dbReference type="SUPFAM" id="SSF52777">
    <property type="entry name" value="CoA-dependent acyltransferases"/>
    <property type="match status" value="2"/>
</dbReference>
<keyword evidence="8" id="KW-0812">Transmembrane</keyword>
<dbReference type="Proteomes" id="UP000276133">
    <property type="component" value="Unassembled WGS sequence"/>
</dbReference>
<keyword evidence="7 17" id="KW-0808">Transferase</keyword>
<evidence type="ECO:0000256" key="11">
    <source>
        <dbReference type="ARBA" id="ARBA00023098"/>
    </source>
</evidence>
<name>A0A3M7QGS9_BRAPC</name>
<evidence type="ECO:0000256" key="6">
    <source>
        <dbReference type="ARBA" id="ARBA00022448"/>
    </source>
</evidence>
<dbReference type="UniPathway" id="UPA00659"/>
<dbReference type="Pfam" id="PF00755">
    <property type="entry name" value="Carn_acyltransf"/>
    <property type="match status" value="1"/>
</dbReference>
<evidence type="ECO:0000256" key="15">
    <source>
        <dbReference type="ARBA" id="ARBA00048480"/>
    </source>
</evidence>
<comment type="similarity">
    <text evidence="4 17">Belongs to the carnitine/choline acetyltransferase family.</text>
</comment>
<dbReference type="PROSITE" id="PS00439">
    <property type="entry name" value="ACYLTRANSF_C_1"/>
    <property type="match status" value="1"/>
</dbReference>
<comment type="caution">
    <text evidence="20">The sequence shown here is derived from an EMBL/GenBank/DDBJ whole genome shotgun (WGS) entry which is preliminary data.</text>
</comment>
<organism evidence="20 21">
    <name type="scientific">Brachionus plicatilis</name>
    <name type="common">Marine rotifer</name>
    <name type="synonym">Brachionus muelleri</name>
    <dbReference type="NCBI Taxonomy" id="10195"/>
    <lineage>
        <taxon>Eukaryota</taxon>
        <taxon>Metazoa</taxon>
        <taxon>Spiralia</taxon>
        <taxon>Gnathifera</taxon>
        <taxon>Rotifera</taxon>
        <taxon>Eurotatoria</taxon>
        <taxon>Monogononta</taxon>
        <taxon>Pseudotrocha</taxon>
        <taxon>Ploima</taxon>
        <taxon>Brachionidae</taxon>
        <taxon>Brachionus</taxon>
    </lineage>
</organism>
<evidence type="ECO:0000259" key="19">
    <source>
        <dbReference type="Pfam" id="PF16484"/>
    </source>
</evidence>
<dbReference type="Gene3D" id="3.30.559.10">
    <property type="entry name" value="Chloramphenicol acetyltransferase-like domain"/>
    <property type="match status" value="1"/>
</dbReference>
<evidence type="ECO:0000256" key="4">
    <source>
        <dbReference type="ARBA" id="ARBA00005232"/>
    </source>
</evidence>
<proteinExistence type="inferred from homology"/>
<dbReference type="OrthoDB" id="240216at2759"/>
<evidence type="ECO:0000256" key="8">
    <source>
        <dbReference type="ARBA" id="ARBA00022692"/>
    </source>
</evidence>
<keyword evidence="6" id="KW-0813">Transport</keyword>
<dbReference type="STRING" id="10195.A0A3M7QGS9"/>
<dbReference type="EMBL" id="REGN01006225">
    <property type="protein sequence ID" value="RNA10374.1"/>
    <property type="molecule type" value="Genomic_DNA"/>
</dbReference>
<evidence type="ECO:0000256" key="1">
    <source>
        <dbReference type="ARBA" id="ARBA00004141"/>
    </source>
</evidence>
<dbReference type="PANTHER" id="PTHR22589">
    <property type="entry name" value="CARNITINE O-ACYLTRANSFERASE"/>
    <property type="match status" value="1"/>
</dbReference>
<feature type="domain" description="Carnitine O-palmitoyltransferase N-terminal" evidence="19">
    <location>
        <begin position="1"/>
        <end position="47"/>
    </location>
</feature>
<gene>
    <name evidence="20" type="ORF">BpHYR1_048161</name>
</gene>
<evidence type="ECO:0000256" key="14">
    <source>
        <dbReference type="ARBA" id="ARBA00023315"/>
    </source>
</evidence>
<evidence type="ECO:0000256" key="12">
    <source>
        <dbReference type="ARBA" id="ARBA00023128"/>
    </source>
</evidence>
<sequence>MAEAHQGVAFTFAVTEDEGLHFSVSLEAFKAVLKSGVRSWRKTFARLMNQILNGVYPSHPIRGLVIISILTALRQYKKVDLSFGAVDQIKIHIPRGIVSSEENAELVATVLLASAGWMTAVLGRRYALQALFSYHGWMYEERGKTSTKSKIWTLLVKFLMGYNPKLFSYQSSLPYLPVPSIDDTIARYLRTVRPLLDDETYSRFEREAEDFRRGIGRRLQRYLMLKYLISSNYVSDWWEEYVYLRGRSPIMVNSNFYALDCVFRPSNCLQASRAANCVVSALMHRRNLDNESIKPLMVQNTVPLCTRQYERQFNTTRIPGEVGDKIVHYKDSKHVAVYSRGKWYKLYTYYHSKLLTAKELETQIQKILDDKSEAAKGEKYLAALTAGDRIPWAQARDKFFAKGANKASLAAIEKAAFCLILDDDDYEITRNELRDLDQFAQAVLHGKGFDRWFDKSFNMIVTKNGRVGLNVEHSWADAPVTGHMWENIIYHEYFTYGYDEFGHSRGQIRFEELPDPIRLKWEISPKLEEAIMSSYTVADKLLSDVDLHIYVHDIFGKGFSKQCKCSPDAFVQMALQLAYYKDMGRFNLTYEASMTRLFREGRTETVRSCSIESREWVLSMCNESVSNAERIKLFRKACDYHVQQYRDAMTGKGVDRHLFTLYVVSKYLEVDTPFLKEILSEPWRLSTSQTPSNQTNIIDLNEFPEFISCGGGFGPVADDGYGVSYVFTGEDLLFFHVSSKKSCELTDSTRFSEAIKQSLLAIKQLFE</sequence>
<evidence type="ECO:0000256" key="13">
    <source>
        <dbReference type="ARBA" id="ARBA00023136"/>
    </source>
</evidence>
<dbReference type="InterPro" id="IPR023213">
    <property type="entry name" value="CAT-like_dom_sf"/>
</dbReference>
<keyword evidence="13" id="KW-0472">Membrane</keyword>
<evidence type="ECO:0000313" key="21">
    <source>
        <dbReference type="Proteomes" id="UP000276133"/>
    </source>
</evidence>
<dbReference type="InterPro" id="IPR039551">
    <property type="entry name" value="Cho/carn_acyl_trans"/>
</dbReference>
<feature type="active site" description="Proton acceptor" evidence="16">
    <location>
        <position position="473"/>
    </location>
</feature>
<protein>
    <recommendedName>
        <fullName evidence="5">carnitine O-palmitoyltransferase</fullName>
        <ecNumber evidence="5">2.3.1.21</ecNumber>
    </recommendedName>
</protein>
<dbReference type="Gene3D" id="6.10.250.1760">
    <property type="match status" value="1"/>
</dbReference>
<evidence type="ECO:0000313" key="20">
    <source>
        <dbReference type="EMBL" id="RNA10374.1"/>
    </source>
</evidence>
<dbReference type="GO" id="GO:0009437">
    <property type="term" value="P:carnitine metabolic process"/>
    <property type="evidence" value="ECO:0007669"/>
    <property type="project" value="TreeGrafter"/>
</dbReference>
<feature type="domain" description="Choline/carnitine acyltransferase" evidence="18">
    <location>
        <begin position="176"/>
        <end position="757"/>
    </location>
</feature>
<keyword evidence="9" id="KW-0276">Fatty acid metabolism</keyword>
<dbReference type="PANTHER" id="PTHR22589:SF31">
    <property type="entry name" value="CARNITINE O-PALMITOYLTRANSFERASE"/>
    <property type="match status" value="1"/>
</dbReference>
<dbReference type="InterPro" id="IPR032476">
    <property type="entry name" value="CPT_N"/>
</dbReference>
<evidence type="ECO:0000256" key="9">
    <source>
        <dbReference type="ARBA" id="ARBA00022832"/>
    </source>
</evidence>
<dbReference type="Gene3D" id="3.30.559.70">
    <property type="entry name" value="Choline/Carnitine o-acyltransferase, domain 2"/>
    <property type="match status" value="1"/>
</dbReference>
<dbReference type="AlphaFoldDB" id="A0A3M7QGS9"/>
<dbReference type="InterPro" id="IPR042231">
    <property type="entry name" value="Cho/carn_acyl_trans_2"/>
</dbReference>
<dbReference type="InterPro" id="IPR000542">
    <property type="entry name" value="Carn_acyl_trans"/>
</dbReference>
<keyword evidence="14 17" id="KW-0012">Acyltransferase</keyword>
<dbReference type="GO" id="GO:0004095">
    <property type="term" value="F:carnitine O-palmitoyltransferase activity"/>
    <property type="evidence" value="ECO:0007669"/>
    <property type="project" value="UniProtKB-EC"/>
</dbReference>
<evidence type="ECO:0000256" key="2">
    <source>
        <dbReference type="ARBA" id="ARBA00004325"/>
    </source>
</evidence>
<keyword evidence="21" id="KW-1185">Reference proteome</keyword>
<keyword evidence="12" id="KW-0496">Mitochondrion</keyword>
<keyword evidence="10" id="KW-1133">Transmembrane helix</keyword>
<dbReference type="EC" id="2.3.1.21" evidence="5"/>
<comment type="subcellular location">
    <subcellularLocation>
        <location evidence="1">Membrane</location>
        <topology evidence="1">Multi-pass membrane protein</topology>
    </subcellularLocation>
    <subcellularLocation>
        <location evidence="2">Mitochondrion membrane</location>
    </subcellularLocation>
</comment>
<dbReference type="FunFam" id="3.30.559.10:FF:000042">
    <property type="entry name" value="Carnitine Palmitoyl Transferase"/>
    <property type="match status" value="1"/>
</dbReference>
<dbReference type="Pfam" id="PF16484">
    <property type="entry name" value="CPT_N"/>
    <property type="match status" value="1"/>
</dbReference>
<dbReference type="GO" id="GO:0006635">
    <property type="term" value="P:fatty acid beta-oxidation"/>
    <property type="evidence" value="ECO:0007669"/>
    <property type="project" value="UniProtKB-UniPathway"/>
</dbReference>
<evidence type="ECO:0000256" key="10">
    <source>
        <dbReference type="ARBA" id="ARBA00022989"/>
    </source>
</evidence>
<evidence type="ECO:0000256" key="16">
    <source>
        <dbReference type="PIRSR" id="PIRSR600542-1"/>
    </source>
</evidence>
<comment type="pathway">
    <text evidence="3">Lipid metabolism; fatty acid beta-oxidation.</text>
</comment>
<evidence type="ECO:0000256" key="3">
    <source>
        <dbReference type="ARBA" id="ARBA00005005"/>
    </source>
</evidence>
<evidence type="ECO:0000256" key="7">
    <source>
        <dbReference type="ARBA" id="ARBA00022679"/>
    </source>
</evidence>